<evidence type="ECO:0000313" key="5">
    <source>
        <dbReference type="RefSeq" id="XP_030535078.1"/>
    </source>
</evidence>
<gene>
    <name evidence="5 6 7 8" type="primary">LOC115744118</name>
</gene>
<dbReference type="PANTHER" id="PTHR21450">
    <property type="entry name" value="PROTEIN ALTERED PHOSPHATE STARVATION RESPONSE 1"/>
    <property type="match status" value="1"/>
</dbReference>
<feature type="region of interest" description="Disordered" evidence="1">
    <location>
        <begin position="668"/>
        <end position="695"/>
    </location>
</feature>
<dbReference type="InterPro" id="IPR006868">
    <property type="entry name" value="DUF630"/>
</dbReference>
<evidence type="ECO:0000256" key="1">
    <source>
        <dbReference type="SAM" id="MobiDB-lite"/>
    </source>
</evidence>
<dbReference type="RefSeq" id="XP_048128524.1">
    <property type="nucleotide sequence ID" value="XM_048272567.1"/>
</dbReference>
<evidence type="ECO:0000313" key="6">
    <source>
        <dbReference type="RefSeq" id="XP_048128522.1"/>
    </source>
</evidence>
<protein>
    <submittedName>
        <fullName evidence="5">Nitrate regulatory gene2 protein</fullName>
    </submittedName>
    <submittedName>
        <fullName evidence="6 7">Protein ALTERED PHOSPHATE STARVATION RESPONSE 1</fullName>
    </submittedName>
</protein>
<dbReference type="RefSeq" id="XP_048128523.1">
    <property type="nucleotide sequence ID" value="XM_048272566.1"/>
</dbReference>
<dbReference type="InterPro" id="IPR006867">
    <property type="entry name" value="DUF632"/>
</dbReference>
<dbReference type="GeneID" id="115744118"/>
<dbReference type="Pfam" id="PF04782">
    <property type="entry name" value="DUF632"/>
    <property type="match status" value="1"/>
</dbReference>
<dbReference type="Pfam" id="PF04783">
    <property type="entry name" value="DUF630"/>
    <property type="match status" value="1"/>
</dbReference>
<dbReference type="RefSeq" id="XP_030535078.1">
    <property type="nucleotide sequence ID" value="XM_030679218.1"/>
</dbReference>
<dbReference type="RefSeq" id="XP_048128522.1">
    <property type="nucleotide sequence ID" value="XM_048272565.1"/>
</dbReference>
<feature type="region of interest" description="Disordered" evidence="1">
    <location>
        <begin position="398"/>
        <end position="421"/>
    </location>
</feature>
<evidence type="ECO:0000259" key="3">
    <source>
        <dbReference type="Pfam" id="PF04783"/>
    </source>
</evidence>
<evidence type="ECO:0000313" key="8">
    <source>
        <dbReference type="RefSeq" id="XP_048128524.1"/>
    </source>
</evidence>
<dbReference type="AlphaFoldDB" id="A0A8B8PL21"/>
<evidence type="ECO:0000313" key="4">
    <source>
        <dbReference type="Proteomes" id="UP000827889"/>
    </source>
</evidence>
<dbReference type="OrthoDB" id="1871118at2759"/>
<proteinExistence type="predicted"/>
<feature type="compositionally biased region" description="Basic and acidic residues" evidence="1">
    <location>
        <begin position="668"/>
        <end position="677"/>
    </location>
</feature>
<evidence type="ECO:0000259" key="2">
    <source>
        <dbReference type="Pfam" id="PF04782"/>
    </source>
</evidence>
<dbReference type="KEGG" id="rarg:115744118"/>
<feature type="domain" description="DUF630" evidence="3">
    <location>
        <begin position="1"/>
        <end position="59"/>
    </location>
</feature>
<sequence>MGSANTKLDSNEALRLCKARKKFIKEGMNSRYALAAAHVSYIQSLKNIGVALRRYAEAEILIESSLSTSATEIEKTPSHSSYPSPSPSHIVDMSDSPLNNGSPLSPLTARMSFMKTGGSTSVTICLNPLASTRFLDDDTMAFGIPPPPPLPPESGGSWDFFDPIDENESFRFDGQCGVDMNFQSFGDWSQFKGEKLDQLKVNSSEADVFHDAKSVLKSETKDCVKSVDISTTSNGHSSAVENTCKLIVLGAPRGDSKQGSANEVRQVGTERSANDSGQSSQYKGGVGCSSSMVGMTTANKEMGAEREDPSEYITHRAKDFLSSIKDIEHKFFRASESGKEVSRMLEGNKIRVRYTEEKGQSSSSALLGAFQHVCCRQKPPLISHEPGQHGKRMIIWKRTTSSQSSSSRNPLNGAAKDDVSDSGSDFMEEFCMISGSHSSSLDRLFAWERKLYDEVKASESIRKEYDKKCDQLRHQSAKDCSTHVIDKTRAVVKDLHSRIQVALHSVDSISKRIEKMRDDELQPQLIELIQGFIRMWKAMLECHHAQYITISLAYHSKGCSGMSQGDAWRLIMDQLQQEIECFGLSFANWINSLTSYVEALNGWLQHCIIQQPERSKYRRPWSPRRVLAPPIFSLFRDWAAGIKALPSSDLNDAIRSFLSDLYDLTEHQAESQRKQRPCDTNNGGSEGPDEGKNECAPSNLSCIQRSLTKVLDRLTKFSEASLKMYEDIRQRTETAGVAYSNCKSARSKSG</sequence>
<dbReference type="PANTHER" id="PTHR21450:SF35">
    <property type="entry name" value="TRANSCRIPTION FACTOR, PUTATIVE (DUF630 AND DUF632)-RELATED"/>
    <property type="match status" value="1"/>
</dbReference>
<feature type="domain" description="DUF632" evidence="2">
    <location>
        <begin position="321"/>
        <end position="661"/>
    </location>
</feature>
<dbReference type="Proteomes" id="UP000827889">
    <property type="component" value="Chromosome 11"/>
</dbReference>
<feature type="compositionally biased region" description="Polar residues" evidence="1">
    <location>
        <begin position="257"/>
        <end position="282"/>
    </location>
</feature>
<feature type="region of interest" description="Disordered" evidence="1">
    <location>
        <begin position="251"/>
        <end position="288"/>
    </location>
</feature>
<name>A0A8B8PL21_9MYRT</name>
<reference evidence="5" key="1">
    <citation type="submission" date="2025-04" db="UniProtKB">
        <authorList>
            <consortium name="RefSeq"/>
        </authorList>
    </citation>
    <scope>IDENTIFICATION</scope>
    <source>
        <tissue evidence="6 7">Leaf</tissue>
    </source>
</reference>
<organism evidence="4 5">
    <name type="scientific">Rhodamnia argentea</name>
    <dbReference type="NCBI Taxonomy" id="178133"/>
    <lineage>
        <taxon>Eukaryota</taxon>
        <taxon>Viridiplantae</taxon>
        <taxon>Streptophyta</taxon>
        <taxon>Embryophyta</taxon>
        <taxon>Tracheophyta</taxon>
        <taxon>Spermatophyta</taxon>
        <taxon>Magnoliopsida</taxon>
        <taxon>eudicotyledons</taxon>
        <taxon>Gunneridae</taxon>
        <taxon>Pentapetalae</taxon>
        <taxon>rosids</taxon>
        <taxon>malvids</taxon>
        <taxon>Myrtales</taxon>
        <taxon>Myrtaceae</taxon>
        <taxon>Myrtoideae</taxon>
        <taxon>Myrteae</taxon>
        <taxon>Australasian group</taxon>
        <taxon>Rhodamnia</taxon>
    </lineage>
</organism>
<keyword evidence="4" id="KW-1185">Reference proteome</keyword>
<evidence type="ECO:0000313" key="7">
    <source>
        <dbReference type="RefSeq" id="XP_048128523.1"/>
    </source>
</evidence>
<accession>A0A8B8PL21</accession>